<dbReference type="Proteomes" id="UP000054485">
    <property type="component" value="Unassembled WGS sequence"/>
</dbReference>
<dbReference type="Gene3D" id="1.25.40.10">
    <property type="entry name" value="Tetratricopeptide repeat domain"/>
    <property type="match status" value="3"/>
</dbReference>
<dbReference type="PANTHER" id="PTHR19959">
    <property type="entry name" value="KINESIN LIGHT CHAIN"/>
    <property type="match status" value="1"/>
</dbReference>
<dbReference type="STRING" id="930992.A0A0D0B8G6"/>
<keyword evidence="2" id="KW-1185">Reference proteome</keyword>
<evidence type="ECO:0000313" key="1">
    <source>
        <dbReference type="EMBL" id="KIK40003.1"/>
    </source>
</evidence>
<dbReference type="EMBL" id="KN835320">
    <property type="protein sequence ID" value="KIK40003.1"/>
    <property type="molecule type" value="Genomic_DNA"/>
</dbReference>
<dbReference type="SUPFAM" id="SSF81901">
    <property type="entry name" value="HCP-like"/>
    <property type="match status" value="1"/>
</dbReference>
<dbReference type="PANTHER" id="PTHR19959:SF119">
    <property type="entry name" value="FUNGAL LIPASE-LIKE DOMAIN-CONTAINING PROTEIN"/>
    <property type="match status" value="1"/>
</dbReference>
<dbReference type="OrthoDB" id="9991317at2759"/>
<protein>
    <submittedName>
        <fullName evidence="1">Unplaced genomic scaffold CY34scaffold_189, whole genome shotgun sequence</fullName>
    </submittedName>
</protein>
<accession>A0A0D0B8G6</accession>
<dbReference type="HOGENOM" id="CLU_001305_2_1_1"/>
<name>A0A0D0B8G6_9AGAM</name>
<evidence type="ECO:0000313" key="2">
    <source>
        <dbReference type="Proteomes" id="UP000054485"/>
    </source>
</evidence>
<reference evidence="2" key="2">
    <citation type="submission" date="2015-01" db="EMBL/GenBank/DDBJ databases">
        <title>Evolutionary Origins and Diversification of the Mycorrhizal Mutualists.</title>
        <authorList>
            <consortium name="DOE Joint Genome Institute"/>
            <consortium name="Mycorrhizal Genomics Consortium"/>
            <person name="Kohler A."/>
            <person name="Kuo A."/>
            <person name="Nagy L.G."/>
            <person name="Floudas D."/>
            <person name="Copeland A."/>
            <person name="Barry K.W."/>
            <person name="Cichocki N."/>
            <person name="Veneault-Fourrey C."/>
            <person name="LaButti K."/>
            <person name="Lindquist E.A."/>
            <person name="Lipzen A."/>
            <person name="Lundell T."/>
            <person name="Morin E."/>
            <person name="Murat C."/>
            <person name="Riley R."/>
            <person name="Ohm R."/>
            <person name="Sun H."/>
            <person name="Tunlid A."/>
            <person name="Henrissat B."/>
            <person name="Grigoriev I.V."/>
            <person name="Hibbett D.S."/>
            <person name="Martin F."/>
        </authorList>
    </citation>
    <scope>NUCLEOTIDE SEQUENCE [LARGE SCALE GENOMIC DNA]</scope>
    <source>
        <strain evidence="2">UH-Slu-Lm8-n1</strain>
    </source>
</reference>
<dbReference type="Pfam" id="PF13374">
    <property type="entry name" value="TPR_10"/>
    <property type="match status" value="2"/>
</dbReference>
<dbReference type="InterPro" id="IPR011990">
    <property type="entry name" value="TPR-like_helical_dom_sf"/>
</dbReference>
<organism evidence="1 2">
    <name type="scientific">Suillus luteus UH-Slu-Lm8-n1</name>
    <dbReference type="NCBI Taxonomy" id="930992"/>
    <lineage>
        <taxon>Eukaryota</taxon>
        <taxon>Fungi</taxon>
        <taxon>Dikarya</taxon>
        <taxon>Basidiomycota</taxon>
        <taxon>Agaricomycotina</taxon>
        <taxon>Agaricomycetes</taxon>
        <taxon>Agaricomycetidae</taxon>
        <taxon>Boletales</taxon>
        <taxon>Suillineae</taxon>
        <taxon>Suillaceae</taxon>
        <taxon>Suillus</taxon>
    </lineage>
</organism>
<reference evidence="1 2" key="1">
    <citation type="submission" date="2014-04" db="EMBL/GenBank/DDBJ databases">
        <authorList>
            <consortium name="DOE Joint Genome Institute"/>
            <person name="Kuo A."/>
            <person name="Ruytinx J."/>
            <person name="Rineau F."/>
            <person name="Colpaert J."/>
            <person name="Kohler A."/>
            <person name="Nagy L.G."/>
            <person name="Floudas D."/>
            <person name="Copeland A."/>
            <person name="Barry K.W."/>
            <person name="Cichocki N."/>
            <person name="Veneault-Fourrey C."/>
            <person name="LaButti K."/>
            <person name="Lindquist E.A."/>
            <person name="Lipzen A."/>
            <person name="Lundell T."/>
            <person name="Morin E."/>
            <person name="Murat C."/>
            <person name="Sun H."/>
            <person name="Tunlid A."/>
            <person name="Henrissat B."/>
            <person name="Grigoriev I.V."/>
            <person name="Hibbett D.S."/>
            <person name="Martin F."/>
            <person name="Nordberg H.P."/>
            <person name="Cantor M.N."/>
            <person name="Hua S.X."/>
        </authorList>
    </citation>
    <scope>NUCLEOTIDE SEQUENCE [LARGE SCALE GENOMIC DNA]</scope>
    <source>
        <strain evidence="1 2">UH-Slu-Lm8-n1</strain>
    </source>
</reference>
<dbReference type="InParanoid" id="A0A0D0B8G6"/>
<dbReference type="SUPFAM" id="SSF48452">
    <property type="entry name" value="TPR-like"/>
    <property type="match status" value="1"/>
</dbReference>
<dbReference type="AlphaFoldDB" id="A0A0D0B8G6"/>
<proteinExistence type="predicted"/>
<gene>
    <name evidence="1" type="ORF">CY34DRAFT_291493</name>
</gene>
<sequence>MLCHGKVLRTFDISVGELLKRSEKSHPIIFQPDQGEVVSWCASLLILVEQRRSDENDALVLRPYTALTSGDKDVLVLRTDARHGLLARYRKTQSSKDLGQSIKHFEHALDICPMDHPCLPAALFNLAIVKFVSCQANGAPSDLDISIALLQDALDLRPTGHPDRPVTQLYLAIALRFRFAKWGYRTDADAAEESLSEVLDVCHANSHIYRAALLAIKTSALYPAGNTAANDLGQERLAVSMLPLSPNQLVNLAEQCLGRDDHRALDEVISLHYDALGYYDAKHVRRGQLLTSLCIMLITRFERRSNHGDLDRAIALQREALALHPAGHPDRFLSLNNLANQLSVRFDHRGKEEDLDQAIVLQMEARGLCPVGHPDRSMSLNNLANELSTRFHHRGNDEDLDQAIALQREAQTLFPVGHPNRSSSLSNLATELSTRFHHRGNDEDLDDAIALQSEVLALSPAGHIDRPSSLNNLANLLSTRFKHRGKGEDLDAAIALHREALALCPVGHTTRSLSLSNLAGDLSTRFEHRGNDEDLDDAIALLRESLGLRPPGHNGRPSSLNNLANRLSTRFRRRGNDEDLDIAIALHREVLALCPIGHASRSLSLNNIAGELSTRFDNRGNDEDLDDAIAFYRESLALRPVGHVYRPSSLHNLADRLSTRFEHQHNEEDLNESRENLRSALALLTQHDPRRLLVYKSLATVYLLFHQSGFDGTGPGKDIDSLNAAMDYSKAAINVVSGGLLFRLRASLSWVYHANRHTHSTELEAYATSMQLLDAYMSATASVSSRHSAMMDFPPTLAADAASCAIRSGDVRRAVELLERGRTLIWTQMARFRTPLDNLPLALAKTFRDISLLLDKPPTNYPEGTSIVVVEAEATRYRRLVEDWNGAVEEIRKIEGFSRFLLSPAFSDLQYAACDGPTIMLMATNSSCDAIIIPHK</sequence>